<dbReference type="PANTHER" id="PTHR11764:SF82">
    <property type="entry name" value="TERPENE CYCLASE_MUTASE FAMILY MEMBER"/>
    <property type="match status" value="1"/>
</dbReference>
<dbReference type="EC" id="5.4.99.-" evidence="3"/>
<dbReference type="GO" id="GO:0005811">
    <property type="term" value="C:lipid droplet"/>
    <property type="evidence" value="ECO:0007669"/>
    <property type="project" value="InterPro"/>
</dbReference>
<evidence type="ECO:0000313" key="8">
    <source>
        <dbReference type="Proteomes" id="UP001392437"/>
    </source>
</evidence>
<dbReference type="PANTHER" id="PTHR11764">
    <property type="entry name" value="TERPENE CYCLASE/MUTASE FAMILY MEMBER"/>
    <property type="match status" value="1"/>
</dbReference>
<dbReference type="GO" id="GO:0016104">
    <property type="term" value="P:triterpenoid biosynthetic process"/>
    <property type="evidence" value="ECO:0007669"/>
    <property type="project" value="InterPro"/>
</dbReference>
<dbReference type="SFLD" id="SFLDG01016">
    <property type="entry name" value="Prenyltransferase_Like_2"/>
    <property type="match status" value="1"/>
</dbReference>
<feature type="domain" description="Squalene cyclase N-terminal" evidence="6">
    <location>
        <begin position="16"/>
        <end position="310"/>
    </location>
</feature>
<evidence type="ECO:0000256" key="2">
    <source>
        <dbReference type="ARBA" id="ARBA00023235"/>
    </source>
</evidence>
<evidence type="ECO:0000256" key="3">
    <source>
        <dbReference type="RuleBase" id="RU362003"/>
    </source>
</evidence>
<dbReference type="InterPro" id="IPR006400">
    <property type="entry name" value="Hopene-cyclase"/>
</dbReference>
<dbReference type="NCBIfam" id="TIGR01787">
    <property type="entry name" value="squalene_cyclas"/>
    <property type="match status" value="1"/>
</dbReference>
<keyword evidence="1" id="KW-0677">Repeat</keyword>
<evidence type="ECO:0000313" key="7">
    <source>
        <dbReference type="EMBL" id="KAK8095729.1"/>
    </source>
</evidence>
<dbReference type="NCBIfam" id="TIGR01507">
    <property type="entry name" value="hopene_cyclase"/>
    <property type="match status" value="1"/>
</dbReference>
<dbReference type="GO" id="GO:0016866">
    <property type="term" value="F:intramolecular transferase activity"/>
    <property type="evidence" value="ECO:0007669"/>
    <property type="project" value="InterPro"/>
</dbReference>
<reference evidence="7 8" key="1">
    <citation type="submission" date="2023-01" db="EMBL/GenBank/DDBJ databases">
        <title>Analysis of 21 Apiospora genomes using comparative genomics revels a genus with tremendous synthesis potential of carbohydrate active enzymes and secondary metabolites.</title>
        <authorList>
            <person name="Sorensen T."/>
        </authorList>
    </citation>
    <scope>NUCLEOTIDE SEQUENCE [LARGE SCALE GENOMIC DNA]</scope>
    <source>
        <strain evidence="7 8">CBS 117206</strain>
    </source>
</reference>
<keyword evidence="8" id="KW-1185">Reference proteome</keyword>
<evidence type="ECO:0000256" key="1">
    <source>
        <dbReference type="ARBA" id="ARBA00022737"/>
    </source>
</evidence>
<dbReference type="InterPro" id="IPR032697">
    <property type="entry name" value="SQ_cyclase_N"/>
</dbReference>
<proteinExistence type="inferred from homology"/>
<dbReference type="Pfam" id="PF13243">
    <property type="entry name" value="SQHop_cyclase_C"/>
    <property type="match status" value="1"/>
</dbReference>
<organism evidence="7 8">
    <name type="scientific">Apiospora kogelbergensis</name>
    <dbReference type="NCBI Taxonomy" id="1337665"/>
    <lineage>
        <taxon>Eukaryota</taxon>
        <taxon>Fungi</taxon>
        <taxon>Dikarya</taxon>
        <taxon>Ascomycota</taxon>
        <taxon>Pezizomycotina</taxon>
        <taxon>Sordariomycetes</taxon>
        <taxon>Xylariomycetidae</taxon>
        <taxon>Amphisphaeriales</taxon>
        <taxon>Apiosporaceae</taxon>
        <taxon>Apiospora</taxon>
    </lineage>
</organism>
<dbReference type="Pfam" id="PF13249">
    <property type="entry name" value="SQHop_cyclase_N"/>
    <property type="match status" value="1"/>
</dbReference>
<gene>
    <name evidence="7" type="ORF">PG999_013751</name>
</gene>
<dbReference type="GO" id="GO:0005975">
    <property type="term" value="P:carbohydrate metabolic process"/>
    <property type="evidence" value="ECO:0007669"/>
    <property type="project" value="InterPro"/>
</dbReference>
<dbReference type="AlphaFoldDB" id="A0AAW0QAW6"/>
<dbReference type="Gene3D" id="3.40.50.2000">
    <property type="entry name" value="Glycogen Phosphorylase B"/>
    <property type="match status" value="1"/>
</dbReference>
<dbReference type="GO" id="GO:0016758">
    <property type="term" value="F:hexosyltransferase activity"/>
    <property type="evidence" value="ECO:0007669"/>
    <property type="project" value="InterPro"/>
</dbReference>
<name>A0AAW0QAW6_9PEZI</name>
<evidence type="ECO:0000259" key="6">
    <source>
        <dbReference type="Pfam" id="PF13249"/>
    </source>
</evidence>
<dbReference type="InterPro" id="IPR008930">
    <property type="entry name" value="Terpenoid_cyclase/PrenylTrfase"/>
</dbReference>
<accession>A0AAW0QAW6</accession>
<dbReference type="InterPro" id="IPR004276">
    <property type="entry name" value="GlycoTrans_28_N"/>
</dbReference>
<dbReference type="InterPro" id="IPR032696">
    <property type="entry name" value="SQ_cyclase_C"/>
</dbReference>
<evidence type="ECO:0000259" key="5">
    <source>
        <dbReference type="Pfam" id="PF13243"/>
    </source>
</evidence>
<keyword evidence="2 3" id="KW-0413">Isomerase</keyword>
<dbReference type="EMBL" id="JAQQWP010000011">
    <property type="protein sequence ID" value="KAK8095729.1"/>
    <property type="molecule type" value="Genomic_DNA"/>
</dbReference>
<feature type="domain" description="Squalene cyclase C-terminal" evidence="5">
    <location>
        <begin position="320"/>
        <end position="651"/>
    </location>
</feature>
<protein>
    <recommendedName>
        <fullName evidence="3">Terpene cyclase/mutase family member</fullName>
        <ecNumber evidence="3">5.4.99.-</ecNumber>
    </recommendedName>
</protein>
<dbReference type="Gene3D" id="1.50.10.20">
    <property type="match status" value="2"/>
</dbReference>
<dbReference type="InterPro" id="IPR018333">
    <property type="entry name" value="Squalene_cyclase"/>
</dbReference>
<sequence>MDDISLLPSLAKDSLEQAVQYSFDQQRPDGHWVAEVSSDATFTSEYVMFKYAMGLDLDGDAIKHWLLHEQKEDGSWGLAPELPGNVSTTTEAYLALKILGVLPEEDAMVKAQHWMVRNGGVAKVRFFTRFFLATFGLFPWTAIPQLPAELILMPPSSVLNIYTLSSWARSTLIPILIVAHHRPLYPLPNGLDANNNFLDELWVNPADKNVPYAPPLSTLVKENEWVQLIFTAADGILGAADGLRNLPLRKVALRKCIDWLLEHQEKEGEWAGFFPPMHGSLWALVLEGYPLDHDVIQRGFAALERLAVHDTAGKRLTATVSPVWDTALMASSLCDAGLRSDGRICQAAAWLKCRQILGSKGDWRVYSPCRQAGGWSFEYHNQWYPDVDDTAVVVMALVKQDCRLIKSDTIAHAVTWIMGMQNHDGGWAAFDCYNDSLWLHKIPFSDMDSLCDPSSADITGRILECFGFLLSFKQLRGQLERRLAASSARGIAYLEKEQDKSGAWWGRWGSNYIYGTSNVLRGLHYFHKTDPRPRINKVVSAAVSWFQSIQNADGGWGETLASYDMPELAGRGPSTAAQTAWALQSLLLYQPASSPSIQRGILWLVRNQTIKSGNGASWRTDVYTGTGFPKVLYLGYPFYHHAFPVMALSKFLDAHRKRALIRLPKPIMDTLSRQCVSMMVTGSRGDVEPFLRVAVCLRDLHGLRVRMATHTCHKGLVQDQGIEFYPIAGGPEVIGKALLERRSMIRAYLEGHFTAVVSAYKTMLADCWRSTMDHAQEVLSEKLQSRPFMADIIVTHRPILVHTHAAESLQVPLTLLSIQPDIPTADFPHPITMTKPKYQANRWFNRITYDILDFV</sequence>
<dbReference type="Pfam" id="PF03033">
    <property type="entry name" value="Glyco_transf_28"/>
    <property type="match status" value="1"/>
</dbReference>
<dbReference type="Proteomes" id="UP001392437">
    <property type="component" value="Unassembled WGS sequence"/>
</dbReference>
<feature type="domain" description="Glycosyltransferase family 28 N-terminal" evidence="4">
    <location>
        <begin position="677"/>
        <end position="820"/>
    </location>
</feature>
<comment type="similarity">
    <text evidence="3">Belongs to the terpene cyclase/mutase family.</text>
</comment>
<dbReference type="SUPFAM" id="SSF53756">
    <property type="entry name" value="UDP-Glycosyltransferase/glycogen phosphorylase"/>
    <property type="match status" value="1"/>
</dbReference>
<dbReference type="SUPFAM" id="SSF48239">
    <property type="entry name" value="Terpenoid cyclases/Protein prenyltransferases"/>
    <property type="match status" value="2"/>
</dbReference>
<comment type="caution">
    <text evidence="7">The sequence shown here is derived from an EMBL/GenBank/DDBJ whole genome shotgun (WGS) entry which is preliminary data.</text>
</comment>
<evidence type="ECO:0000259" key="4">
    <source>
        <dbReference type="Pfam" id="PF03033"/>
    </source>
</evidence>